<evidence type="ECO:0000256" key="2">
    <source>
        <dbReference type="ARBA" id="ARBA00013064"/>
    </source>
</evidence>
<dbReference type="PANTHER" id="PTHR19134">
    <property type="entry name" value="RECEPTOR-TYPE TYROSINE-PROTEIN PHOSPHATASE"/>
    <property type="match status" value="1"/>
</dbReference>
<evidence type="ECO:0000256" key="3">
    <source>
        <dbReference type="ARBA" id="ARBA00022801"/>
    </source>
</evidence>
<dbReference type="InterPro" id="IPR002110">
    <property type="entry name" value="Ankyrin_rpt"/>
</dbReference>
<feature type="domain" description="Tyrosine specific protein phosphatases" evidence="7">
    <location>
        <begin position="686"/>
        <end position="760"/>
    </location>
</feature>
<feature type="domain" description="Tyrosine-protein phosphatase" evidence="6">
    <location>
        <begin position="517"/>
        <end position="759"/>
    </location>
</feature>
<evidence type="ECO:0000313" key="8">
    <source>
        <dbReference type="EMBL" id="VDI05293.1"/>
    </source>
</evidence>
<dbReference type="InterPro" id="IPR029021">
    <property type="entry name" value="Prot-tyrosine_phosphatase-like"/>
</dbReference>
<organism evidence="8 9">
    <name type="scientific">Mytilus galloprovincialis</name>
    <name type="common">Mediterranean mussel</name>
    <dbReference type="NCBI Taxonomy" id="29158"/>
    <lineage>
        <taxon>Eukaryota</taxon>
        <taxon>Metazoa</taxon>
        <taxon>Spiralia</taxon>
        <taxon>Lophotrochozoa</taxon>
        <taxon>Mollusca</taxon>
        <taxon>Bivalvia</taxon>
        <taxon>Autobranchia</taxon>
        <taxon>Pteriomorphia</taxon>
        <taxon>Mytilida</taxon>
        <taxon>Mytiloidea</taxon>
        <taxon>Mytilidae</taxon>
        <taxon>Mytilinae</taxon>
        <taxon>Mytilus</taxon>
    </lineage>
</organism>
<dbReference type="PROSITE" id="PS50055">
    <property type="entry name" value="TYR_PHOSPHATASE_PTP"/>
    <property type="match status" value="2"/>
</dbReference>
<dbReference type="PANTHER" id="PTHR19134:SF562">
    <property type="entry name" value="PROTEIN-TYROSINE-PHOSPHATASE"/>
    <property type="match status" value="1"/>
</dbReference>
<gene>
    <name evidence="8" type="ORF">MGAL_10B085112</name>
</gene>
<dbReference type="SUPFAM" id="SSF48403">
    <property type="entry name" value="Ankyrin repeat"/>
    <property type="match status" value="1"/>
</dbReference>
<dbReference type="EC" id="3.1.3.48" evidence="2"/>
<sequence length="781" mass="90820">MKRAILSFQDCDTPLHSAVCGRPHANTVQVALDNEQILYPNRKNKCKRTPLQLAVSGGRIHMVKFLLEREDTDPNKESQVRNEIYQEPAPTNPGPAIGGAISAAIMVIIIAVIAFIIFRRRSPSKHGRYSENGPQSNIYAKPEREQHIDEGCVSDADDLYVSVRTSRRASISEITTEIYVENNSDDESNVYNNIASVQSVNNYKILVGDLKKVINEKKRNEGFKKEYEILPKGPVHPHNEGSKEENKLKNRFLTTWPYDHSRVLHCLRSIKMQFCVYYCITSIFIIYTLIFAHLKGPKKNSVRDFWHMIWQEQVGKIVMVTQLEENRRKKCEQYWPHAVNKSMVIENYRLTLKNETHHTVYVYRLIAVYDKTTQRERNIHHFHFIQWPDHGVPDSINLVNFYRKVVREQHDQCGQHDQNGPMVVHCSAGVGRTGTFIAIDSLYEHGKKVGSVDVMEYVQMMRKYRMNMIQTHEQYEVVFEALLELFTVPDTSIRKNNFCGYIEKQENKRLPQNQTMYRQEFQLLKTLSYISSIFLRSARSRENIHKNSSKNVYPHDNYRPYLMSFGKTRNDYINAVIVPGYSAESKFLVTQCPLVETVVDFWTMVYDHGSKIVVMLDLANKYKTSTIINSLIMLKELTYLSEYNMKRSLIPLIHLEDIHKNKERQSITVFTATTWTANTDVPSSPEYMLELIQRVIDCWEINKGPITVVCSDGCSKSGLFVALKLALEKMQMDDEVDMFQVVRAIQIRRPEFLPEFYEYCYKCIKSLLEEESSNSLQKCYC</sequence>
<protein>
    <recommendedName>
        <fullName evidence="2">protein-tyrosine-phosphatase</fullName>
        <ecNumber evidence="2">3.1.3.48</ecNumber>
    </recommendedName>
</protein>
<dbReference type="GO" id="GO:0008045">
    <property type="term" value="P:motor neuron axon guidance"/>
    <property type="evidence" value="ECO:0007669"/>
    <property type="project" value="TreeGrafter"/>
</dbReference>
<keyword evidence="9" id="KW-1185">Reference proteome</keyword>
<dbReference type="InterPro" id="IPR000242">
    <property type="entry name" value="PTP_cat"/>
</dbReference>
<dbReference type="GO" id="GO:0004725">
    <property type="term" value="F:protein tyrosine phosphatase activity"/>
    <property type="evidence" value="ECO:0007669"/>
    <property type="project" value="UniProtKB-EC"/>
</dbReference>
<evidence type="ECO:0000259" key="7">
    <source>
        <dbReference type="PROSITE" id="PS50056"/>
    </source>
</evidence>
<reference evidence="8" key="1">
    <citation type="submission" date="2018-11" db="EMBL/GenBank/DDBJ databases">
        <authorList>
            <person name="Alioto T."/>
            <person name="Alioto T."/>
        </authorList>
    </citation>
    <scope>NUCLEOTIDE SEQUENCE</scope>
</reference>
<dbReference type="Proteomes" id="UP000596742">
    <property type="component" value="Unassembled WGS sequence"/>
</dbReference>
<evidence type="ECO:0000256" key="4">
    <source>
        <dbReference type="ARBA" id="ARBA00022912"/>
    </source>
</evidence>
<dbReference type="EMBL" id="UYJE01001796">
    <property type="protein sequence ID" value="VDI05293.1"/>
    <property type="molecule type" value="Genomic_DNA"/>
</dbReference>
<dbReference type="PRINTS" id="PR00700">
    <property type="entry name" value="PRTYPHPHTASE"/>
</dbReference>
<keyword evidence="5" id="KW-0812">Transmembrane</keyword>
<dbReference type="Gene3D" id="3.90.190.10">
    <property type="entry name" value="Protein tyrosine phosphatase superfamily"/>
    <property type="match status" value="2"/>
</dbReference>
<dbReference type="SUPFAM" id="SSF52799">
    <property type="entry name" value="(Phosphotyrosine protein) phosphatases II"/>
    <property type="match status" value="2"/>
</dbReference>
<comment type="caution">
    <text evidence="8">The sequence shown here is derived from an EMBL/GenBank/DDBJ whole genome shotgun (WGS) entry which is preliminary data.</text>
</comment>
<dbReference type="InterPro" id="IPR000387">
    <property type="entry name" value="Tyr_Pase_dom"/>
</dbReference>
<keyword evidence="5" id="KW-0472">Membrane</keyword>
<dbReference type="Gene3D" id="1.25.40.20">
    <property type="entry name" value="Ankyrin repeat-containing domain"/>
    <property type="match status" value="1"/>
</dbReference>
<dbReference type="Pfam" id="PF00102">
    <property type="entry name" value="Y_phosphatase"/>
    <property type="match status" value="2"/>
</dbReference>
<evidence type="ECO:0000256" key="5">
    <source>
        <dbReference type="SAM" id="Phobius"/>
    </source>
</evidence>
<dbReference type="CDD" id="cd00047">
    <property type="entry name" value="PTPc"/>
    <property type="match status" value="1"/>
</dbReference>
<proteinExistence type="inferred from homology"/>
<feature type="domain" description="Tyrosine-protein phosphatase" evidence="6">
    <location>
        <begin position="223"/>
        <end position="485"/>
    </location>
</feature>
<name>A0A8B6CH91_MYTGA</name>
<dbReference type="PROSITE" id="PS00383">
    <property type="entry name" value="TYR_PHOSPHATASE_1"/>
    <property type="match status" value="1"/>
</dbReference>
<keyword evidence="4" id="KW-0904">Protein phosphatase</keyword>
<dbReference type="AlphaFoldDB" id="A0A8B6CH91"/>
<dbReference type="SMART" id="SM00194">
    <property type="entry name" value="PTPc"/>
    <property type="match status" value="2"/>
</dbReference>
<dbReference type="InterPro" id="IPR050348">
    <property type="entry name" value="Protein-Tyr_Phosphatase"/>
</dbReference>
<evidence type="ECO:0000256" key="1">
    <source>
        <dbReference type="ARBA" id="ARBA00009580"/>
    </source>
</evidence>
<comment type="similarity">
    <text evidence="1">Belongs to the protein-tyrosine phosphatase family.</text>
</comment>
<dbReference type="Pfam" id="PF12796">
    <property type="entry name" value="Ank_2"/>
    <property type="match status" value="1"/>
</dbReference>
<feature type="transmembrane region" description="Helical" evidence="5">
    <location>
        <begin position="274"/>
        <end position="294"/>
    </location>
</feature>
<dbReference type="PROSITE" id="PS50056">
    <property type="entry name" value="TYR_PHOSPHATASE_2"/>
    <property type="match status" value="2"/>
</dbReference>
<keyword evidence="3" id="KW-0378">Hydrolase</keyword>
<accession>A0A8B6CH91</accession>
<evidence type="ECO:0000259" key="6">
    <source>
        <dbReference type="PROSITE" id="PS50055"/>
    </source>
</evidence>
<feature type="domain" description="Tyrosine specific protein phosphatases" evidence="7">
    <location>
        <begin position="396"/>
        <end position="476"/>
    </location>
</feature>
<dbReference type="OrthoDB" id="9979034at2759"/>
<dbReference type="InterPro" id="IPR036770">
    <property type="entry name" value="Ankyrin_rpt-contain_sf"/>
</dbReference>
<dbReference type="InterPro" id="IPR003595">
    <property type="entry name" value="Tyr_Pase_cat"/>
</dbReference>
<feature type="transmembrane region" description="Helical" evidence="5">
    <location>
        <begin position="96"/>
        <end position="118"/>
    </location>
</feature>
<evidence type="ECO:0000313" key="9">
    <source>
        <dbReference type="Proteomes" id="UP000596742"/>
    </source>
</evidence>
<dbReference type="SMART" id="SM00248">
    <property type="entry name" value="ANK"/>
    <property type="match status" value="2"/>
</dbReference>
<keyword evidence="5" id="KW-1133">Transmembrane helix</keyword>
<dbReference type="SMART" id="SM00404">
    <property type="entry name" value="PTPc_motif"/>
    <property type="match status" value="2"/>
</dbReference>
<feature type="non-terminal residue" evidence="8">
    <location>
        <position position="1"/>
    </location>
</feature>
<dbReference type="InterPro" id="IPR016130">
    <property type="entry name" value="Tyr_Pase_AS"/>
</dbReference>